<dbReference type="RefSeq" id="WP_344452503.1">
    <property type="nucleotide sequence ID" value="NZ_BAAATZ010000019.1"/>
</dbReference>
<dbReference type="InterPro" id="IPR050922">
    <property type="entry name" value="LytR/CpsA/Psr_CW_biosynth"/>
</dbReference>
<keyword evidence="6" id="KW-1185">Reference proteome</keyword>
<evidence type="ECO:0000256" key="2">
    <source>
        <dbReference type="SAM" id="MobiDB-lite"/>
    </source>
</evidence>
<evidence type="ECO:0000256" key="3">
    <source>
        <dbReference type="SAM" id="Phobius"/>
    </source>
</evidence>
<name>A0ABN3UD63_9ACTN</name>
<comment type="similarity">
    <text evidence="1">Belongs to the LytR/CpsA/Psr (LCP) family.</text>
</comment>
<dbReference type="PANTHER" id="PTHR33392">
    <property type="entry name" value="POLYISOPRENYL-TEICHOIC ACID--PEPTIDOGLYCAN TEICHOIC ACID TRANSFERASE TAGU"/>
    <property type="match status" value="1"/>
</dbReference>
<feature type="transmembrane region" description="Helical" evidence="3">
    <location>
        <begin position="34"/>
        <end position="56"/>
    </location>
</feature>
<feature type="region of interest" description="Disordered" evidence="2">
    <location>
        <begin position="427"/>
        <end position="480"/>
    </location>
</feature>
<evidence type="ECO:0000259" key="4">
    <source>
        <dbReference type="Pfam" id="PF03816"/>
    </source>
</evidence>
<reference evidence="5 6" key="1">
    <citation type="journal article" date="2019" name="Int. J. Syst. Evol. Microbiol.">
        <title>The Global Catalogue of Microorganisms (GCM) 10K type strain sequencing project: providing services to taxonomists for standard genome sequencing and annotation.</title>
        <authorList>
            <consortium name="The Broad Institute Genomics Platform"/>
            <consortium name="The Broad Institute Genome Sequencing Center for Infectious Disease"/>
            <person name="Wu L."/>
            <person name="Ma J."/>
        </authorList>
    </citation>
    <scope>NUCLEOTIDE SEQUENCE [LARGE SCALE GENOMIC DNA]</scope>
    <source>
        <strain evidence="5 6">JCM 8201</strain>
    </source>
</reference>
<sequence length="480" mass="51654">MTRRQWGRLLGALALTTASALVWGVAHLQSGRRLTGAALFAVYTALACLSAALSLGHRPELLRLAFSPGWLAFTVAGVLLLAAVWAGVVARSWFLVRPRGLRAPVRIAAFTLVLLLCTAVSAPFVLAAHATFLYRGALLSIFTTSDHARAENRDDPWKGRPRLNILLLGGDAGRNRYGVRTDSITLASVDTRTGDTVLLSLPRNLERVPLPPGPAARHFPDGFTGEGEMTPGLLNEVYQYAEDHPQMVPGVPRGARGPALLRPTVAGILGQPVDYHVLVDMRGFSRLIDAMGGVDLTLPEDITYGKSGEGRLPAGRHHLTGAQALWYGRSRTDSDDYVRMGRQKCLMRAIARQAEPHRILPRFQSLAKAARRTVATDIPPSLLPALLELAKKVRDQGEITSLQFVPPLIDTAEPDYAFIRARADRAVAGRGRKTASPAAARTAAAARSSKRPVIRPAPQASLPPSPDPAKPVSLDSTCPS</sequence>
<keyword evidence="3" id="KW-0472">Membrane</keyword>
<comment type="caution">
    <text evidence="5">The sequence shown here is derived from an EMBL/GenBank/DDBJ whole genome shotgun (WGS) entry which is preliminary data.</text>
</comment>
<evidence type="ECO:0000256" key="1">
    <source>
        <dbReference type="ARBA" id="ARBA00006068"/>
    </source>
</evidence>
<feature type="domain" description="Cell envelope-related transcriptional attenuator" evidence="4">
    <location>
        <begin position="180"/>
        <end position="354"/>
    </location>
</feature>
<feature type="transmembrane region" description="Helical" evidence="3">
    <location>
        <begin position="108"/>
        <end position="134"/>
    </location>
</feature>
<proteinExistence type="inferred from homology"/>
<evidence type="ECO:0000313" key="5">
    <source>
        <dbReference type="EMBL" id="GAA2730614.1"/>
    </source>
</evidence>
<dbReference type="PANTHER" id="PTHR33392:SF6">
    <property type="entry name" value="POLYISOPRENYL-TEICHOIC ACID--PEPTIDOGLYCAN TEICHOIC ACID TRANSFERASE TAGU"/>
    <property type="match status" value="1"/>
</dbReference>
<feature type="transmembrane region" description="Helical" evidence="3">
    <location>
        <begin position="68"/>
        <end position="88"/>
    </location>
</feature>
<dbReference type="Pfam" id="PF03816">
    <property type="entry name" value="LytR_cpsA_psr"/>
    <property type="match status" value="1"/>
</dbReference>
<dbReference type="Proteomes" id="UP001501842">
    <property type="component" value="Unassembled WGS sequence"/>
</dbReference>
<gene>
    <name evidence="5" type="ORF">GCM10010439_44050</name>
</gene>
<protein>
    <recommendedName>
        <fullName evidence="4">Cell envelope-related transcriptional attenuator domain-containing protein</fullName>
    </recommendedName>
</protein>
<dbReference type="EMBL" id="BAAATZ010000019">
    <property type="protein sequence ID" value="GAA2730614.1"/>
    <property type="molecule type" value="Genomic_DNA"/>
</dbReference>
<evidence type="ECO:0000313" key="6">
    <source>
        <dbReference type="Proteomes" id="UP001501842"/>
    </source>
</evidence>
<keyword evidence="3" id="KW-0812">Transmembrane</keyword>
<feature type="compositionally biased region" description="Low complexity" evidence="2">
    <location>
        <begin position="428"/>
        <end position="447"/>
    </location>
</feature>
<dbReference type="Gene3D" id="3.40.630.190">
    <property type="entry name" value="LCP protein"/>
    <property type="match status" value="1"/>
</dbReference>
<accession>A0ABN3UD63</accession>
<keyword evidence="3" id="KW-1133">Transmembrane helix</keyword>
<dbReference type="NCBIfam" id="TIGR00350">
    <property type="entry name" value="lytR_cpsA_psr"/>
    <property type="match status" value="1"/>
</dbReference>
<organism evidence="5 6">
    <name type="scientific">Actinocorallia aurantiaca</name>
    <dbReference type="NCBI Taxonomy" id="46204"/>
    <lineage>
        <taxon>Bacteria</taxon>
        <taxon>Bacillati</taxon>
        <taxon>Actinomycetota</taxon>
        <taxon>Actinomycetes</taxon>
        <taxon>Streptosporangiales</taxon>
        <taxon>Thermomonosporaceae</taxon>
        <taxon>Actinocorallia</taxon>
    </lineage>
</organism>
<dbReference type="InterPro" id="IPR004474">
    <property type="entry name" value="LytR_CpsA_psr"/>
</dbReference>